<dbReference type="RefSeq" id="WP_265519928.1">
    <property type="nucleotide sequence ID" value="NZ_CP030941.1"/>
</dbReference>
<accession>A0ABY5MLF2</accession>
<evidence type="ECO:0000313" key="1">
    <source>
        <dbReference type="EMBL" id="UUP17976.1"/>
    </source>
</evidence>
<sequence length="121" mass="13454">MRPSFKGGRNIAMKVPPHQYDRTVAFYRDVIGLEQIEELLPAVGFRFGHNQLWIDKAPAMSQAELWLELTTDDTAAAAEHLEKAGIARCDEIEALGENFDGFWISSPASIIHLVDGAKGSW</sequence>
<dbReference type="Proteomes" id="UP001342418">
    <property type="component" value="Chromosome"/>
</dbReference>
<evidence type="ECO:0000313" key="2">
    <source>
        <dbReference type="Proteomes" id="UP001342418"/>
    </source>
</evidence>
<evidence type="ECO:0008006" key="3">
    <source>
        <dbReference type="Google" id="ProtNLM"/>
    </source>
</evidence>
<protein>
    <recommendedName>
        <fullName evidence="3">VOC domain-containing protein</fullName>
    </recommendedName>
</protein>
<organism evidence="1 2">
    <name type="scientific">Nitratireductor thuwali</name>
    <dbReference type="NCBI Taxonomy" id="2267699"/>
    <lineage>
        <taxon>Bacteria</taxon>
        <taxon>Pseudomonadati</taxon>
        <taxon>Pseudomonadota</taxon>
        <taxon>Alphaproteobacteria</taxon>
        <taxon>Hyphomicrobiales</taxon>
        <taxon>Phyllobacteriaceae</taxon>
        <taxon>Nitratireductor</taxon>
    </lineage>
</organism>
<name>A0ABY5MLF2_9HYPH</name>
<dbReference type="InterPro" id="IPR029068">
    <property type="entry name" value="Glyas_Bleomycin-R_OHBP_Dase"/>
</dbReference>
<dbReference type="SUPFAM" id="SSF54593">
    <property type="entry name" value="Glyoxalase/Bleomycin resistance protein/Dihydroxybiphenyl dioxygenase"/>
    <property type="match status" value="1"/>
</dbReference>
<dbReference type="EMBL" id="CP030941">
    <property type="protein sequence ID" value="UUP17976.1"/>
    <property type="molecule type" value="Genomic_DNA"/>
</dbReference>
<proteinExistence type="predicted"/>
<gene>
    <name evidence="1" type="ORF">NTH_02452</name>
</gene>
<dbReference type="Gene3D" id="3.10.180.10">
    <property type="entry name" value="2,3-Dihydroxybiphenyl 1,2-Dioxygenase, domain 1"/>
    <property type="match status" value="1"/>
</dbReference>
<keyword evidence="2" id="KW-1185">Reference proteome</keyword>
<reference evidence="1 2" key="1">
    <citation type="submission" date="2018-07" db="EMBL/GenBank/DDBJ databases">
        <title>Genome sequence of Nitratireductor thuwali#1536.</title>
        <authorList>
            <person name="Michoud G."/>
            <person name="Merlino G."/>
            <person name="Sefrji F.O."/>
            <person name="Daffonchio D."/>
        </authorList>
    </citation>
    <scope>NUCLEOTIDE SEQUENCE [LARGE SCALE GENOMIC DNA]</scope>
    <source>
        <strain evidence="2">Nit1536</strain>
    </source>
</reference>